<dbReference type="InterPro" id="IPR007035">
    <property type="entry name" value="Peptidase_M55"/>
</dbReference>
<feature type="binding site" evidence="2">
    <location>
        <position position="135"/>
    </location>
    <ligand>
        <name>Zn(2+)</name>
        <dbReference type="ChEBI" id="CHEBI:29105"/>
        <label>2</label>
    </ligand>
</feature>
<name>A0A1M4U3S6_9ACTN</name>
<organism evidence="3 4">
    <name type="scientific">Ferrithrix thermotolerans DSM 19514</name>
    <dbReference type="NCBI Taxonomy" id="1121881"/>
    <lineage>
        <taxon>Bacteria</taxon>
        <taxon>Bacillati</taxon>
        <taxon>Actinomycetota</taxon>
        <taxon>Acidimicrobiia</taxon>
        <taxon>Acidimicrobiales</taxon>
        <taxon>Acidimicrobiaceae</taxon>
        <taxon>Ferrithrix</taxon>
    </lineage>
</organism>
<sequence length="274" mass="29448">MKLYISFDMEGISGVVDWDQATGAGRDYEIGVGLTLDEINAAIDGAVAGGATEIVVNDSHWKMRNIDPSDLHGSASYISGSHKPMYMMQGLDESFDMVFFVGYHGAISGESSVLSHTYNPSVFYKVELNGVEVGESGINALVASAHGVPIGLVTGDSITKEQAKAVIPAEMVVVKESISRFAAYNLHPRVAHKLIYEAAANVMARAKSWPKVELGEVCELTMHFLNSDLAELATWIKGVSRSGLRSATVTSQDHLSVYQAFVGVSYITRQAGGR</sequence>
<dbReference type="InterPro" id="IPR027476">
    <property type="entry name" value="DppA_N"/>
</dbReference>
<keyword evidence="4" id="KW-1185">Reference proteome</keyword>
<dbReference type="CDD" id="cd08663">
    <property type="entry name" value="DAP_dppA_1"/>
    <property type="match status" value="1"/>
</dbReference>
<dbReference type="GO" id="GO:0046872">
    <property type="term" value="F:metal ion binding"/>
    <property type="evidence" value="ECO:0007669"/>
    <property type="project" value="UniProtKB-KW"/>
</dbReference>
<dbReference type="EMBL" id="FQUL01000008">
    <property type="protein sequence ID" value="SHE51300.1"/>
    <property type="molecule type" value="Genomic_DNA"/>
</dbReference>
<gene>
    <name evidence="3" type="ORF">SAMN02745225_00826</name>
</gene>
<dbReference type="STRING" id="1121881.SAMN02745225_00826"/>
<accession>A0A1M4U3S6</accession>
<dbReference type="Gene3D" id="3.30.1360.130">
    <property type="entry name" value="Dipeptide transport protein"/>
    <property type="match status" value="1"/>
</dbReference>
<feature type="active site" description="Nucleophile" evidence="1">
    <location>
        <position position="116"/>
    </location>
</feature>
<dbReference type="Gene3D" id="3.40.50.10780">
    <property type="entry name" value="Dipeptide transport protein"/>
    <property type="match status" value="1"/>
</dbReference>
<feature type="binding site" evidence="2">
    <location>
        <position position="60"/>
    </location>
    <ligand>
        <name>Zn(2+)</name>
        <dbReference type="ChEBI" id="CHEBI:29105"/>
        <label>2</label>
    </ligand>
</feature>
<dbReference type="OrthoDB" id="9785420at2"/>
<feature type="binding site" evidence="2">
    <location>
        <position position="104"/>
    </location>
    <ligand>
        <name>Zn(2+)</name>
        <dbReference type="ChEBI" id="CHEBI:29105"/>
        <label>2</label>
    </ligand>
</feature>
<proteinExistence type="predicted"/>
<reference evidence="4" key="1">
    <citation type="submission" date="2016-11" db="EMBL/GenBank/DDBJ databases">
        <authorList>
            <person name="Varghese N."/>
            <person name="Submissions S."/>
        </authorList>
    </citation>
    <scope>NUCLEOTIDE SEQUENCE [LARGE SCALE GENOMIC DNA]</scope>
    <source>
        <strain evidence="4">DSM 19514</strain>
    </source>
</reference>
<keyword evidence="2" id="KW-0862">Zinc</keyword>
<evidence type="ECO:0000256" key="2">
    <source>
        <dbReference type="PIRSR" id="PIRSR015853-2"/>
    </source>
</evidence>
<dbReference type="Pfam" id="PF04951">
    <property type="entry name" value="Peptidase_M55"/>
    <property type="match status" value="1"/>
</dbReference>
<evidence type="ECO:0000256" key="1">
    <source>
        <dbReference type="PIRSR" id="PIRSR015853-1"/>
    </source>
</evidence>
<dbReference type="RefSeq" id="WP_072789000.1">
    <property type="nucleotide sequence ID" value="NZ_FQUL01000008.1"/>
</dbReference>
<protein>
    <submittedName>
        <fullName evidence="3">D-amino peptidase</fullName>
    </submittedName>
</protein>
<dbReference type="Proteomes" id="UP000184295">
    <property type="component" value="Unassembled WGS sequence"/>
</dbReference>
<dbReference type="PIRSF" id="PIRSF015853">
    <property type="entry name" value="Pep_DppA"/>
    <property type="match status" value="1"/>
</dbReference>
<dbReference type="SUPFAM" id="SSF63992">
    <property type="entry name" value="Dipeptide transport protein"/>
    <property type="match status" value="1"/>
</dbReference>
<evidence type="ECO:0000313" key="4">
    <source>
        <dbReference type="Proteomes" id="UP000184295"/>
    </source>
</evidence>
<dbReference type="AlphaFoldDB" id="A0A1M4U3S6"/>
<feature type="binding site" evidence="2">
    <location>
        <position position="8"/>
    </location>
    <ligand>
        <name>Zn(2+)</name>
        <dbReference type="ChEBI" id="CHEBI:29105"/>
        <label>2</label>
    </ligand>
</feature>
<keyword evidence="2" id="KW-0479">Metal-binding</keyword>
<feature type="binding site" evidence="2">
    <location>
        <position position="8"/>
    </location>
    <ligand>
        <name>Zn(2+)</name>
        <dbReference type="ChEBI" id="CHEBI:29105"/>
        <label>1</label>
    </ligand>
</feature>
<evidence type="ECO:0000313" key="3">
    <source>
        <dbReference type="EMBL" id="SHE51300.1"/>
    </source>
</evidence>
<dbReference type="InterPro" id="IPR036177">
    <property type="entry name" value="Peptidase_M55_sf"/>
</dbReference>
<feature type="binding site" evidence="2">
    <location>
        <position position="10"/>
    </location>
    <ligand>
        <name>Zn(2+)</name>
        <dbReference type="ChEBI" id="CHEBI:29105"/>
        <label>1</label>
    </ligand>
</feature>